<dbReference type="Proteomes" id="UP000308267">
    <property type="component" value="Unassembled WGS sequence"/>
</dbReference>
<name>A0A4S2M7N9_OPIFE</name>
<evidence type="ECO:0000313" key="7">
    <source>
        <dbReference type="Proteomes" id="UP000308267"/>
    </source>
</evidence>
<dbReference type="InterPro" id="IPR001680">
    <property type="entry name" value="WD40_rpt"/>
</dbReference>
<dbReference type="EMBL" id="SJOL01003685">
    <property type="protein sequence ID" value="TGZ72441.1"/>
    <property type="molecule type" value="Genomic_DNA"/>
</dbReference>
<comment type="caution">
    <text evidence="6">The sequence shown here is derived from an EMBL/GenBank/DDBJ whole genome shotgun (WGS) entry which is preliminary data.</text>
</comment>
<reference evidence="6 7" key="1">
    <citation type="journal article" date="2019" name="BMC Genomics">
        <title>New insights from Opisthorchis felineus genome: update on genomics of the epidemiologically important liver flukes.</title>
        <authorList>
            <person name="Ershov N.I."/>
            <person name="Mordvinov V.A."/>
            <person name="Prokhortchouk E.B."/>
            <person name="Pakharukova M.Y."/>
            <person name="Gunbin K.V."/>
            <person name="Ustyantsev K."/>
            <person name="Genaev M.A."/>
            <person name="Blinov A.G."/>
            <person name="Mazur A."/>
            <person name="Boulygina E."/>
            <person name="Tsygankova S."/>
            <person name="Khrameeva E."/>
            <person name="Chekanov N."/>
            <person name="Fan G."/>
            <person name="Xiao A."/>
            <person name="Zhang H."/>
            <person name="Xu X."/>
            <person name="Yang H."/>
            <person name="Solovyev V."/>
            <person name="Lee S.M."/>
            <person name="Liu X."/>
            <person name="Afonnikov D.A."/>
            <person name="Skryabin K.G."/>
        </authorList>
    </citation>
    <scope>NUCLEOTIDE SEQUENCE [LARGE SCALE GENOMIC DNA]</scope>
    <source>
        <strain evidence="6">AK-0245</strain>
        <tissue evidence="6">Whole organism</tissue>
    </source>
</reference>
<sequence>MHGAGDSSRSSSGDSPAGSEQVRIPWYCNEILKRTDGSGPISTIEFNGDGSYFAYGNGDGIVSVMEMGLAEESEITHARHTCSKPYQSFFSHQSEFDVLKSQAIEARITLIRWLPRSSQSHFLLSANERTIKLWRLSDIPSQNVFNMNFPTERGCRRKLIIRSSSDIRVPRCSPSTAPSTVRVWNKRVFDRAHSFCITGLATSVDRETFFSTDALRINLWNLEVSDEVYSVLDRPLDSVDDRTHLITGLDCSNTSPSLFAYCTNRGSVRLHDMRQSTCCDNPTLVFNSLSPDEPNILTLFVNAMSDIKMSKTSDRYIFTRDYLTVKVWDMNMPTAPVEVHPVQVKLQNQLSILYESELLCDDFKLSISSDDRFIVSGSYNRLVKVFDRQSLDHREYSLVMQKEEPNPFVDPFRSQIDPSPYTISMSDSAESPWPRRIVEDKTEAAGNLLGSDFSPEFARFGLDAGCKWLQVSWRPGSYVVAVSHNDGIHLLEALC</sequence>
<proteinExistence type="inferred from homology"/>
<dbReference type="GO" id="GO:0000159">
    <property type="term" value="C:protein phosphatase type 2A complex"/>
    <property type="evidence" value="ECO:0007669"/>
    <property type="project" value="UniProtKB-UniRule"/>
</dbReference>
<evidence type="ECO:0000313" key="6">
    <source>
        <dbReference type="EMBL" id="TGZ72441.1"/>
    </source>
</evidence>
<keyword evidence="3 4" id="KW-0677">Repeat</keyword>
<evidence type="ECO:0000256" key="5">
    <source>
        <dbReference type="SAM" id="MobiDB-lite"/>
    </source>
</evidence>
<evidence type="ECO:0000256" key="2">
    <source>
        <dbReference type="ARBA" id="ARBA00022574"/>
    </source>
</evidence>
<dbReference type="Gene3D" id="2.130.10.10">
    <property type="entry name" value="YVTN repeat-like/Quinoprotein amine dehydrogenase"/>
    <property type="match status" value="2"/>
</dbReference>
<feature type="region of interest" description="Disordered" evidence="5">
    <location>
        <begin position="1"/>
        <end position="20"/>
    </location>
</feature>
<comment type="similarity">
    <text evidence="1 4">Belongs to the phosphatase 2A regulatory subunit B family.</text>
</comment>
<evidence type="ECO:0000256" key="4">
    <source>
        <dbReference type="RuleBase" id="RU331113"/>
    </source>
</evidence>
<dbReference type="PRINTS" id="PR00600">
    <property type="entry name" value="PP2APR55"/>
</dbReference>
<dbReference type="GO" id="GO:0019888">
    <property type="term" value="F:protein phosphatase regulator activity"/>
    <property type="evidence" value="ECO:0007669"/>
    <property type="project" value="InterPro"/>
</dbReference>
<dbReference type="OrthoDB" id="6274823at2759"/>
<dbReference type="SMART" id="SM00320">
    <property type="entry name" value="WD40"/>
    <property type="match status" value="5"/>
</dbReference>
<dbReference type="PANTHER" id="PTHR11871">
    <property type="entry name" value="PROTEIN PHOSPHATASE PP2A REGULATORY SUBUNIT B"/>
    <property type="match status" value="1"/>
</dbReference>
<organism evidence="6 7">
    <name type="scientific">Opisthorchis felineus</name>
    <dbReference type="NCBI Taxonomy" id="147828"/>
    <lineage>
        <taxon>Eukaryota</taxon>
        <taxon>Metazoa</taxon>
        <taxon>Spiralia</taxon>
        <taxon>Lophotrochozoa</taxon>
        <taxon>Platyhelminthes</taxon>
        <taxon>Trematoda</taxon>
        <taxon>Digenea</taxon>
        <taxon>Opisthorchiida</taxon>
        <taxon>Opisthorchiata</taxon>
        <taxon>Opisthorchiidae</taxon>
        <taxon>Opisthorchis</taxon>
    </lineage>
</organism>
<dbReference type="InterPro" id="IPR036322">
    <property type="entry name" value="WD40_repeat_dom_sf"/>
</dbReference>
<dbReference type="InterPro" id="IPR000009">
    <property type="entry name" value="PP2A_PR55"/>
</dbReference>
<gene>
    <name evidence="6" type="ORF">CRM22_002082</name>
</gene>
<keyword evidence="2 4" id="KW-0853">WD repeat</keyword>
<evidence type="ECO:0000256" key="3">
    <source>
        <dbReference type="ARBA" id="ARBA00022737"/>
    </source>
</evidence>
<dbReference type="SUPFAM" id="SSF50978">
    <property type="entry name" value="WD40 repeat-like"/>
    <property type="match status" value="1"/>
</dbReference>
<accession>A0A4S2M7N9</accession>
<protein>
    <recommendedName>
        <fullName evidence="4">Serine/threonine-protein phosphatase 2A 55 kDa regulatory subunit B</fullName>
    </recommendedName>
</protein>
<dbReference type="STRING" id="147828.A0A4S2M7N9"/>
<feature type="compositionally biased region" description="Low complexity" evidence="5">
    <location>
        <begin position="1"/>
        <end position="19"/>
    </location>
</feature>
<dbReference type="InterPro" id="IPR015943">
    <property type="entry name" value="WD40/YVTN_repeat-like_dom_sf"/>
</dbReference>
<keyword evidence="7" id="KW-1185">Reference proteome</keyword>
<evidence type="ECO:0000256" key="1">
    <source>
        <dbReference type="ARBA" id="ARBA00008259"/>
    </source>
</evidence>
<dbReference type="AlphaFoldDB" id="A0A4S2M7N9"/>